<reference evidence="3" key="1">
    <citation type="submission" date="2017-11" db="EMBL/GenBank/DDBJ databases">
        <authorList>
            <person name="Kuznetsova I."/>
            <person name="Sazanova A."/>
            <person name="Chirak E."/>
            <person name="Safronova V."/>
            <person name="Willems A."/>
        </authorList>
    </citation>
    <scope>NUCLEOTIDE SEQUENCE [LARGE SCALE GENOMIC DNA]</scope>
    <source>
        <strain evidence="3">PEPV15</strain>
    </source>
</reference>
<proteinExistence type="predicted"/>
<sequence length="139" mass="14685">MTKIHLFAIVLASSGSFLAISPLGAGERMGFPPPDPPGTVRPAMTAENIQKELEQRLNAQFEAAAGPSGKLTAQKAKDAGWGFVADHFNEISKSGRSSVSLNDIRTFMSVRSPLTPVTPEAASGAPSKAIEKKPIQIIE</sequence>
<accession>A0A2P7AU93</accession>
<dbReference type="EMBL" id="PGGN01000002">
    <property type="protein sequence ID" value="PSH57775.1"/>
    <property type="molecule type" value="Genomic_DNA"/>
</dbReference>
<gene>
    <name evidence="2" type="ORF">CU100_08645</name>
</gene>
<name>A0A2P7AU93_9HYPH</name>
<feature type="signal peptide" evidence="1">
    <location>
        <begin position="1"/>
        <end position="19"/>
    </location>
</feature>
<protein>
    <submittedName>
        <fullName evidence="2">Uncharacterized protein</fullName>
    </submittedName>
</protein>
<dbReference type="Proteomes" id="UP000241158">
    <property type="component" value="Unassembled WGS sequence"/>
</dbReference>
<dbReference type="RefSeq" id="WP_106716192.1">
    <property type="nucleotide sequence ID" value="NZ_JACHXT010000001.1"/>
</dbReference>
<keyword evidence="3" id="KW-1185">Reference proteome</keyword>
<keyword evidence="1" id="KW-0732">Signal</keyword>
<dbReference type="OrthoDB" id="8117074at2"/>
<comment type="caution">
    <text evidence="2">The sequence shown here is derived from an EMBL/GenBank/DDBJ whole genome shotgun (WGS) entry which is preliminary data.</text>
</comment>
<evidence type="ECO:0000313" key="3">
    <source>
        <dbReference type="Proteomes" id="UP000241158"/>
    </source>
</evidence>
<organism evidence="2 3">
    <name type="scientific">Phyllobacterium endophyticum</name>
    <dbReference type="NCBI Taxonomy" id="1149773"/>
    <lineage>
        <taxon>Bacteria</taxon>
        <taxon>Pseudomonadati</taxon>
        <taxon>Pseudomonadota</taxon>
        <taxon>Alphaproteobacteria</taxon>
        <taxon>Hyphomicrobiales</taxon>
        <taxon>Phyllobacteriaceae</taxon>
        <taxon>Phyllobacterium</taxon>
    </lineage>
</organism>
<evidence type="ECO:0000256" key="1">
    <source>
        <dbReference type="SAM" id="SignalP"/>
    </source>
</evidence>
<evidence type="ECO:0000313" key="2">
    <source>
        <dbReference type="EMBL" id="PSH57775.1"/>
    </source>
</evidence>
<feature type="chain" id="PRO_5015131030" evidence="1">
    <location>
        <begin position="20"/>
        <end position="139"/>
    </location>
</feature>
<dbReference type="AlphaFoldDB" id="A0A2P7AU93"/>